<keyword evidence="2 7" id="KW-0227">DNA damage</keyword>
<evidence type="ECO:0000256" key="6">
    <source>
        <dbReference type="ARBA" id="ARBA00023295"/>
    </source>
</evidence>
<proteinExistence type="inferred from homology"/>
<evidence type="ECO:0000256" key="1">
    <source>
        <dbReference type="ARBA" id="ARBA00008343"/>
    </source>
</evidence>
<evidence type="ECO:0000259" key="9">
    <source>
        <dbReference type="SMART" id="SM00478"/>
    </source>
</evidence>
<dbReference type="GO" id="GO:0140078">
    <property type="term" value="F:class I DNA-(apurinic or apyrimidinic site) endonuclease activity"/>
    <property type="evidence" value="ECO:0007669"/>
    <property type="project" value="UniProtKB-EC"/>
</dbReference>
<dbReference type="PANTHER" id="PTHR43286:SF1">
    <property type="entry name" value="ENDONUCLEASE III-LIKE PROTEIN 1"/>
    <property type="match status" value="1"/>
</dbReference>
<comment type="caution">
    <text evidence="7">Lacks conserved residue(s) required for the propagation of feature annotation.</text>
</comment>
<dbReference type="GO" id="GO:0006289">
    <property type="term" value="P:nucleotide-excision repair"/>
    <property type="evidence" value="ECO:0007669"/>
    <property type="project" value="TreeGrafter"/>
</dbReference>
<evidence type="ECO:0000256" key="3">
    <source>
        <dbReference type="ARBA" id="ARBA00022801"/>
    </source>
</evidence>
<dbReference type="EC" id="3.2.2.-" evidence="7"/>
<comment type="similarity">
    <text evidence="1 7">Belongs to the Nth/MutY family.</text>
</comment>
<dbReference type="VEuPathDB" id="TriTrypDB:BSAL_44795"/>
<dbReference type="GO" id="GO:0005634">
    <property type="term" value="C:nucleus"/>
    <property type="evidence" value="ECO:0007669"/>
    <property type="project" value="UniProtKB-SubCell"/>
</dbReference>
<dbReference type="Gene3D" id="1.10.340.30">
    <property type="entry name" value="Hypothetical protein, domain 2"/>
    <property type="match status" value="1"/>
</dbReference>
<dbReference type="InterPro" id="IPR023170">
    <property type="entry name" value="HhH_base_excis_C"/>
</dbReference>
<evidence type="ECO:0000256" key="7">
    <source>
        <dbReference type="HAMAP-Rule" id="MF_03183"/>
    </source>
</evidence>
<comment type="subcellular location">
    <subcellularLocation>
        <location evidence="7">Nucleus</location>
    </subcellularLocation>
    <subcellularLocation>
        <location evidence="7">Mitochondrion</location>
    </subcellularLocation>
</comment>
<dbReference type="PANTHER" id="PTHR43286">
    <property type="entry name" value="ENDONUCLEASE III-LIKE PROTEIN 1"/>
    <property type="match status" value="1"/>
</dbReference>
<dbReference type="GO" id="GO:0005739">
    <property type="term" value="C:mitochondrion"/>
    <property type="evidence" value="ECO:0007669"/>
    <property type="project" value="UniProtKB-SubCell"/>
</dbReference>
<accession>A0A0S4JYX2</accession>
<keyword evidence="10" id="KW-0540">Nuclease</keyword>
<evidence type="ECO:0000313" key="11">
    <source>
        <dbReference type="Proteomes" id="UP000051952"/>
    </source>
</evidence>
<keyword evidence="10" id="KW-0255">Endonuclease</keyword>
<dbReference type="EC" id="4.2.99.18" evidence="7"/>
<evidence type="ECO:0000256" key="4">
    <source>
        <dbReference type="ARBA" id="ARBA00023204"/>
    </source>
</evidence>
<dbReference type="GO" id="GO:0000703">
    <property type="term" value="F:oxidized pyrimidine nucleobase lesion DNA N-glycosylase activity"/>
    <property type="evidence" value="ECO:0007669"/>
    <property type="project" value="UniProtKB-UniRule"/>
</dbReference>
<protein>
    <recommendedName>
        <fullName evidence="7">Endonuclease III homolog</fullName>
        <ecNumber evidence="7">3.2.2.-</ecNumber>
        <ecNumber evidence="7">4.2.99.18</ecNumber>
    </recommendedName>
    <alternativeName>
        <fullName evidence="7">Bifunctional DNA N-glycosylase/DNA-(apurinic or apyrimidinic site) lyase</fullName>
        <shortName evidence="7">DNA glycosylase/AP lyase</shortName>
    </alternativeName>
</protein>
<feature type="region of interest" description="Disordered" evidence="8">
    <location>
        <begin position="236"/>
        <end position="265"/>
    </location>
</feature>
<dbReference type="InterPro" id="IPR003265">
    <property type="entry name" value="HhH-GPD_domain"/>
</dbReference>
<dbReference type="InterPro" id="IPR011257">
    <property type="entry name" value="DNA_glycosylase"/>
</dbReference>
<dbReference type="FunFam" id="1.10.340.30:FF:000001">
    <property type="entry name" value="Endonuclease III"/>
    <property type="match status" value="1"/>
</dbReference>
<dbReference type="Pfam" id="PF00730">
    <property type="entry name" value="HhH-GPD"/>
    <property type="match status" value="1"/>
</dbReference>
<sequence>MASKGKLFAPPKDWKVLYDAVKEMRKSGAAPVDTIGCDRLYDPLATRSNQRYQILLSLMLSSQTRDQVTAAAMDRLKALKGGCIPKTINDLQEQKLAELLHPVSFYNNKAKFIKKTTLEIIERFDSEVPSEYDTLVSFPGLGPKMVHLFLQAADGVTLGIGVDVHVHRISQRFNWVPKTVKTPEDTRKALESWLPREYWNQVNHLLVGHGQTICLPRGPRCGDCAAAAHCPNAFKESKRPRDIEDAGLEAMLPSSRRSNSSRVKK</sequence>
<keyword evidence="11" id="KW-1185">Reference proteome</keyword>
<feature type="compositionally biased region" description="Low complexity" evidence="8">
    <location>
        <begin position="254"/>
        <end position="265"/>
    </location>
</feature>
<organism evidence="10 11">
    <name type="scientific">Bodo saltans</name>
    <name type="common">Flagellated protozoan</name>
    <dbReference type="NCBI Taxonomy" id="75058"/>
    <lineage>
        <taxon>Eukaryota</taxon>
        <taxon>Discoba</taxon>
        <taxon>Euglenozoa</taxon>
        <taxon>Kinetoplastea</taxon>
        <taxon>Metakinetoplastina</taxon>
        <taxon>Eubodonida</taxon>
        <taxon>Bodonidae</taxon>
        <taxon>Bodo</taxon>
    </lineage>
</organism>
<reference evidence="11" key="1">
    <citation type="submission" date="2015-09" db="EMBL/GenBank/DDBJ databases">
        <authorList>
            <consortium name="Pathogen Informatics"/>
        </authorList>
    </citation>
    <scope>NUCLEOTIDE SEQUENCE [LARGE SCALE GENOMIC DNA]</scope>
    <source>
        <strain evidence="11">Lake Konstanz</strain>
    </source>
</reference>
<dbReference type="OrthoDB" id="2099276at2759"/>
<comment type="function">
    <text evidence="7">Bifunctional DNA N-glycosylase with associated apurinic/apyrimidinic (AP) lyase function that catalyzes the first step in base excision repair (BER), the primary repair pathway for the repair of oxidative DNA damage. The DNA N-glycosylase activity releases the damaged DNA base from DNA by cleaving the N-glycosidic bond, leaving an AP site. The AP lyase activity cleaves the phosphodiester bond 3' to the AP site by a beta-elimination. Primarily recognizes and repairs oxidative base damage of pyrimidines.</text>
</comment>
<dbReference type="SMART" id="SM00478">
    <property type="entry name" value="ENDO3c"/>
    <property type="match status" value="1"/>
</dbReference>
<dbReference type="GO" id="GO:0006285">
    <property type="term" value="P:base-excision repair, AP site formation"/>
    <property type="evidence" value="ECO:0007669"/>
    <property type="project" value="UniProtKB-UniRule"/>
</dbReference>
<evidence type="ECO:0000256" key="5">
    <source>
        <dbReference type="ARBA" id="ARBA00023239"/>
    </source>
</evidence>
<keyword evidence="3 7" id="KW-0378">Hydrolase</keyword>
<evidence type="ECO:0000256" key="2">
    <source>
        <dbReference type="ARBA" id="ARBA00022763"/>
    </source>
</evidence>
<comment type="catalytic activity">
    <reaction evidence="7">
        <text>2'-deoxyribonucleotide-(2'-deoxyribose 5'-phosphate)-2'-deoxyribonucleotide-DNA = a 3'-end 2'-deoxyribonucleotide-(2,3-dehydro-2,3-deoxyribose 5'-phosphate)-DNA + a 5'-end 5'-phospho-2'-deoxyribonucleoside-DNA + H(+)</text>
        <dbReference type="Rhea" id="RHEA:66592"/>
        <dbReference type="Rhea" id="RHEA-COMP:13180"/>
        <dbReference type="Rhea" id="RHEA-COMP:16897"/>
        <dbReference type="Rhea" id="RHEA-COMP:17067"/>
        <dbReference type="ChEBI" id="CHEBI:15378"/>
        <dbReference type="ChEBI" id="CHEBI:136412"/>
        <dbReference type="ChEBI" id="CHEBI:157695"/>
        <dbReference type="ChEBI" id="CHEBI:167181"/>
        <dbReference type="EC" id="4.2.99.18"/>
    </reaction>
</comment>
<keyword evidence="4 7" id="KW-0234">DNA repair</keyword>
<dbReference type="OMA" id="QIIWYGR"/>
<dbReference type="GO" id="GO:0003677">
    <property type="term" value="F:DNA binding"/>
    <property type="evidence" value="ECO:0007669"/>
    <property type="project" value="UniProtKB-UniRule"/>
</dbReference>
<dbReference type="AlphaFoldDB" id="A0A0S4JYX2"/>
<gene>
    <name evidence="7" type="primary">NTH1</name>
    <name evidence="10" type="ORF">BSAL_44795</name>
</gene>
<dbReference type="EMBL" id="CYKH01002195">
    <property type="protein sequence ID" value="CUG93791.1"/>
    <property type="molecule type" value="Genomic_DNA"/>
</dbReference>
<feature type="domain" description="HhH-GPD" evidence="9">
    <location>
        <begin position="60"/>
        <end position="212"/>
    </location>
</feature>
<keyword evidence="6 7" id="KW-0326">Glycosidase</keyword>
<dbReference type="Gene3D" id="1.10.1670.10">
    <property type="entry name" value="Helix-hairpin-Helix base-excision DNA repair enzymes (C-terminal)"/>
    <property type="match status" value="1"/>
</dbReference>
<keyword evidence="5 7" id="KW-0456">Lyase</keyword>
<dbReference type="SUPFAM" id="SSF48150">
    <property type="entry name" value="DNA-glycosylase"/>
    <property type="match status" value="1"/>
</dbReference>
<keyword evidence="7" id="KW-0539">Nucleus</keyword>
<name>A0A0S4JYX2_BODSA</name>
<dbReference type="Proteomes" id="UP000051952">
    <property type="component" value="Unassembled WGS sequence"/>
</dbReference>
<evidence type="ECO:0000313" key="10">
    <source>
        <dbReference type="EMBL" id="CUG93791.1"/>
    </source>
</evidence>
<dbReference type="InterPro" id="IPR030841">
    <property type="entry name" value="NTH1"/>
</dbReference>
<dbReference type="CDD" id="cd00056">
    <property type="entry name" value="ENDO3c"/>
    <property type="match status" value="1"/>
</dbReference>
<dbReference type="HAMAP" id="MF_03183">
    <property type="entry name" value="Endonuclease_III_Nth"/>
    <property type="match status" value="1"/>
</dbReference>
<keyword evidence="7" id="KW-0496">Mitochondrion</keyword>
<evidence type="ECO:0000256" key="8">
    <source>
        <dbReference type="SAM" id="MobiDB-lite"/>
    </source>
</evidence>